<name>A0A9P5NFP7_GYMJU</name>
<evidence type="ECO:0000256" key="5">
    <source>
        <dbReference type="ARBA" id="ARBA00022692"/>
    </source>
</evidence>
<evidence type="ECO:0008006" key="15">
    <source>
        <dbReference type="Google" id="ProtNLM"/>
    </source>
</evidence>
<evidence type="ECO:0000256" key="11">
    <source>
        <dbReference type="ARBA" id="ARBA00023136"/>
    </source>
</evidence>
<comment type="subcellular location">
    <subcellularLocation>
        <location evidence="2">Membrane</location>
        <topology evidence="2">Single-pass membrane protein</topology>
    </subcellularLocation>
</comment>
<dbReference type="GO" id="GO:0004497">
    <property type="term" value="F:monooxygenase activity"/>
    <property type="evidence" value="ECO:0007669"/>
    <property type="project" value="UniProtKB-KW"/>
</dbReference>
<gene>
    <name evidence="13" type="ORF">CPB84DRAFT_1751322</name>
</gene>
<keyword evidence="9" id="KW-0408">Iron</keyword>
<evidence type="ECO:0000256" key="4">
    <source>
        <dbReference type="ARBA" id="ARBA00022617"/>
    </source>
</evidence>
<evidence type="ECO:0000256" key="6">
    <source>
        <dbReference type="ARBA" id="ARBA00022723"/>
    </source>
</evidence>
<dbReference type="OrthoDB" id="2789670at2759"/>
<comment type="caution">
    <text evidence="13">The sequence shown here is derived from an EMBL/GenBank/DDBJ whole genome shotgun (WGS) entry which is preliminary data.</text>
</comment>
<dbReference type="SUPFAM" id="SSF48264">
    <property type="entry name" value="Cytochrome P450"/>
    <property type="match status" value="1"/>
</dbReference>
<keyword evidence="5" id="KW-0812">Transmembrane</keyword>
<evidence type="ECO:0000256" key="9">
    <source>
        <dbReference type="ARBA" id="ARBA00023004"/>
    </source>
</evidence>
<evidence type="ECO:0000256" key="8">
    <source>
        <dbReference type="ARBA" id="ARBA00023002"/>
    </source>
</evidence>
<dbReference type="Proteomes" id="UP000724874">
    <property type="component" value="Unassembled WGS sequence"/>
</dbReference>
<sequence>MTPFLLSAVSLLVILWLIKKSIESTSRKRKNAPYPPGPKPKPLIGNVLNFLMSKGQEVYLEWGKKYQSNILYTSALGNDILILNKLEDAKKLLECWVRRYSDRPDIPTLKLQISQQNFWAEAAHGYYLLLLKKVREMLSQLLIDPENFEQHHKMLSISAPMITMYGYKVNSFEDPCIIAADESITAGSKLVLPGGTWLNTIPVLTKINGPLWFPGATT</sequence>
<reference evidence="13" key="1">
    <citation type="submission" date="2020-11" db="EMBL/GenBank/DDBJ databases">
        <authorList>
            <consortium name="DOE Joint Genome Institute"/>
            <person name="Ahrendt S."/>
            <person name="Riley R."/>
            <person name="Andreopoulos W."/>
            <person name="LaButti K."/>
            <person name="Pangilinan J."/>
            <person name="Ruiz-duenas F.J."/>
            <person name="Barrasa J.M."/>
            <person name="Sanchez-Garcia M."/>
            <person name="Camarero S."/>
            <person name="Miyauchi S."/>
            <person name="Serrano A."/>
            <person name="Linde D."/>
            <person name="Babiker R."/>
            <person name="Drula E."/>
            <person name="Ayuso-Fernandez I."/>
            <person name="Pacheco R."/>
            <person name="Padilla G."/>
            <person name="Ferreira P."/>
            <person name="Barriuso J."/>
            <person name="Kellner H."/>
            <person name="Castanera R."/>
            <person name="Alfaro M."/>
            <person name="Ramirez L."/>
            <person name="Pisabarro A.G."/>
            <person name="Kuo A."/>
            <person name="Tritt A."/>
            <person name="Lipzen A."/>
            <person name="He G."/>
            <person name="Yan M."/>
            <person name="Ng V."/>
            <person name="Cullen D."/>
            <person name="Martin F."/>
            <person name="Rosso M.-N."/>
            <person name="Henrissat B."/>
            <person name="Hibbett D."/>
            <person name="Martinez A.T."/>
            <person name="Grigoriev I.V."/>
        </authorList>
    </citation>
    <scope>NUCLEOTIDE SEQUENCE</scope>
    <source>
        <strain evidence="13">AH 44721</strain>
    </source>
</reference>
<dbReference type="Gene3D" id="1.10.630.10">
    <property type="entry name" value="Cytochrome P450"/>
    <property type="match status" value="1"/>
</dbReference>
<keyword evidence="14" id="KW-1185">Reference proteome</keyword>
<dbReference type="EMBL" id="JADNYJ010000137">
    <property type="protein sequence ID" value="KAF8880799.1"/>
    <property type="molecule type" value="Genomic_DNA"/>
</dbReference>
<feature type="signal peptide" evidence="12">
    <location>
        <begin position="1"/>
        <end position="24"/>
    </location>
</feature>
<dbReference type="InterPro" id="IPR036396">
    <property type="entry name" value="Cyt_P450_sf"/>
</dbReference>
<keyword evidence="4" id="KW-0349">Heme</keyword>
<evidence type="ECO:0000256" key="12">
    <source>
        <dbReference type="SAM" id="SignalP"/>
    </source>
</evidence>
<dbReference type="GO" id="GO:0016020">
    <property type="term" value="C:membrane"/>
    <property type="evidence" value="ECO:0007669"/>
    <property type="project" value="UniProtKB-SubCell"/>
</dbReference>
<proteinExistence type="inferred from homology"/>
<evidence type="ECO:0000256" key="2">
    <source>
        <dbReference type="ARBA" id="ARBA00004167"/>
    </source>
</evidence>
<comment type="similarity">
    <text evidence="3">Belongs to the cytochrome P450 family.</text>
</comment>
<keyword evidence="7" id="KW-1133">Transmembrane helix</keyword>
<evidence type="ECO:0000313" key="14">
    <source>
        <dbReference type="Proteomes" id="UP000724874"/>
    </source>
</evidence>
<feature type="chain" id="PRO_5040455038" description="Cytochrome P450" evidence="12">
    <location>
        <begin position="25"/>
        <end position="218"/>
    </location>
</feature>
<evidence type="ECO:0000313" key="13">
    <source>
        <dbReference type="EMBL" id="KAF8880799.1"/>
    </source>
</evidence>
<dbReference type="AlphaFoldDB" id="A0A9P5NFP7"/>
<protein>
    <recommendedName>
        <fullName evidence="15">Cytochrome P450</fullName>
    </recommendedName>
</protein>
<dbReference type="GO" id="GO:0016705">
    <property type="term" value="F:oxidoreductase activity, acting on paired donors, with incorporation or reduction of molecular oxygen"/>
    <property type="evidence" value="ECO:0007669"/>
    <property type="project" value="InterPro"/>
</dbReference>
<dbReference type="InterPro" id="IPR050364">
    <property type="entry name" value="Cytochrome_P450_fung"/>
</dbReference>
<keyword evidence="10" id="KW-0503">Monooxygenase</keyword>
<evidence type="ECO:0000256" key="7">
    <source>
        <dbReference type="ARBA" id="ARBA00022989"/>
    </source>
</evidence>
<keyword evidence="12" id="KW-0732">Signal</keyword>
<organism evidence="13 14">
    <name type="scientific">Gymnopilus junonius</name>
    <name type="common">Spectacular rustgill mushroom</name>
    <name type="synonym">Gymnopilus spectabilis subsp. junonius</name>
    <dbReference type="NCBI Taxonomy" id="109634"/>
    <lineage>
        <taxon>Eukaryota</taxon>
        <taxon>Fungi</taxon>
        <taxon>Dikarya</taxon>
        <taxon>Basidiomycota</taxon>
        <taxon>Agaricomycotina</taxon>
        <taxon>Agaricomycetes</taxon>
        <taxon>Agaricomycetidae</taxon>
        <taxon>Agaricales</taxon>
        <taxon>Agaricineae</taxon>
        <taxon>Hymenogastraceae</taxon>
        <taxon>Gymnopilus</taxon>
    </lineage>
</organism>
<keyword evidence="8" id="KW-0560">Oxidoreductase</keyword>
<keyword evidence="6" id="KW-0479">Metal-binding</keyword>
<keyword evidence="11" id="KW-0472">Membrane</keyword>
<comment type="cofactor">
    <cofactor evidence="1">
        <name>heme</name>
        <dbReference type="ChEBI" id="CHEBI:30413"/>
    </cofactor>
</comment>
<dbReference type="GO" id="GO:0005506">
    <property type="term" value="F:iron ion binding"/>
    <property type="evidence" value="ECO:0007669"/>
    <property type="project" value="InterPro"/>
</dbReference>
<dbReference type="PANTHER" id="PTHR46300">
    <property type="entry name" value="P450, PUTATIVE (EUROFUNG)-RELATED-RELATED"/>
    <property type="match status" value="1"/>
</dbReference>
<dbReference type="GO" id="GO:0020037">
    <property type="term" value="F:heme binding"/>
    <property type="evidence" value="ECO:0007669"/>
    <property type="project" value="InterPro"/>
</dbReference>
<dbReference type="PANTHER" id="PTHR46300:SF2">
    <property type="entry name" value="CYTOCHROME P450 MONOOXYGENASE ALNH-RELATED"/>
    <property type="match status" value="1"/>
</dbReference>
<evidence type="ECO:0000256" key="1">
    <source>
        <dbReference type="ARBA" id="ARBA00001971"/>
    </source>
</evidence>
<accession>A0A9P5NFP7</accession>
<evidence type="ECO:0000256" key="10">
    <source>
        <dbReference type="ARBA" id="ARBA00023033"/>
    </source>
</evidence>
<evidence type="ECO:0000256" key="3">
    <source>
        <dbReference type="ARBA" id="ARBA00010617"/>
    </source>
</evidence>